<keyword evidence="3" id="KW-0812">Transmembrane</keyword>
<evidence type="ECO:0000313" key="5">
    <source>
        <dbReference type="Proteomes" id="UP001153678"/>
    </source>
</evidence>
<feature type="region of interest" description="Disordered" evidence="2">
    <location>
        <begin position="1"/>
        <end position="28"/>
    </location>
</feature>
<feature type="transmembrane region" description="Helical" evidence="3">
    <location>
        <begin position="73"/>
        <end position="94"/>
    </location>
</feature>
<accession>A0A9W4T4Z5</accession>
<comment type="caution">
    <text evidence="4">The sequence shown here is derived from an EMBL/GenBank/DDBJ whole genome shotgun (WGS) entry which is preliminary data.</text>
</comment>
<keyword evidence="1" id="KW-0175">Coiled coil</keyword>
<dbReference type="AlphaFoldDB" id="A0A9W4T4Z5"/>
<evidence type="ECO:0000256" key="1">
    <source>
        <dbReference type="SAM" id="Coils"/>
    </source>
</evidence>
<keyword evidence="5" id="KW-1185">Reference proteome</keyword>
<evidence type="ECO:0000256" key="2">
    <source>
        <dbReference type="SAM" id="MobiDB-lite"/>
    </source>
</evidence>
<dbReference type="EMBL" id="CAMKVN010008526">
    <property type="protein sequence ID" value="CAI2192604.1"/>
    <property type="molecule type" value="Genomic_DNA"/>
</dbReference>
<keyword evidence="3" id="KW-0472">Membrane</keyword>
<keyword evidence="3" id="KW-1133">Transmembrane helix</keyword>
<evidence type="ECO:0000313" key="4">
    <source>
        <dbReference type="EMBL" id="CAI2192604.1"/>
    </source>
</evidence>
<gene>
    <name evidence="4" type="ORF">FWILDA_LOCUS15659</name>
</gene>
<feature type="compositionally biased region" description="Polar residues" evidence="2">
    <location>
        <begin position="11"/>
        <end position="25"/>
    </location>
</feature>
<reference evidence="4" key="1">
    <citation type="submission" date="2022-08" db="EMBL/GenBank/DDBJ databases">
        <authorList>
            <person name="Kallberg Y."/>
            <person name="Tangrot J."/>
            <person name="Rosling A."/>
        </authorList>
    </citation>
    <scope>NUCLEOTIDE SEQUENCE</scope>
    <source>
        <strain evidence="4">Wild A</strain>
    </source>
</reference>
<dbReference type="Proteomes" id="UP001153678">
    <property type="component" value="Unassembled WGS sequence"/>
</dbReference>
<organism evidence="4 5">
    <name type="scientific">Funneliformis geosporum</name>
    <dbReference type="NCBI Taxonomy" id="1117311"/>
    <lineage>
        <taxon>Eukaryota</taxon>
        <taxon>Fungi</taxon>
        <taxon>Fungi incertae sedis</taxon>
        <taxon>Mucoromycota</taxon>
        <taxon>Glomeromycotina</taxon>
        <taxon>Glomeromycetes</taxon>
        <taxon>Glomerales</taxon>
        <taxon>Glomeraceae</taxon>
        <taxon>Funneliformis</taxon>
    </lineage>
</organism>
<proteinExistence type="predicted"/>
<feature type="coiled-coil region" evidence="1">
    <location>
        <begin position="30"/>
        <end position="57"/>
    </location>
</feature>
<sequence length="104" mass="11859">MSARHIAKNRALTSSEPTTGNQVTKKQVELRKLKEKNGDNSEEIHKLEREIEKLLKVEKVNSTSENPTKNNKVIVYSIIGFLLLILIGFIIVLVKPKRKNPKIK</sequence>
<name>A0A9W4T4Z5_9GLOM</name>
<dbReference type="OrthoDB" id="10574659at2759"/>
<evidence type="ECO:0000256" key="3">
    <source>
        <dbReference type="SAM" id="Phobius"/>
    </source>
</evidence>
<protein>
    <submittedName>
        <fullName evidence="4">9527_t:CDS:1</fullName>
    </submittedName>
</protein>